<keyword evidence="3" id="KW-1185">Reference proteome</keyword>
<sequence>MSSTRILSDLPNQYTPMAFLTPEEAEEYQVAANIFFGSIGALVWDWLMAMPDEYRILFRRGEYTPKIVYVGARVFSLAFCLSTAIFEAAPVSNCQALMYAIAIFNILAVGSNNLLFFLRVRAVYGKSPVVTVFFGFWYLVSFGTTLGTPFAVDAVRLGPTVMCVETKLQAWLASAMISNAVYSTLVFLAISYRIGSQTMGSTGWFAMVRYFLHADGAPRVVKALLHNSQLCYLPTILMSIVQVILVFGPRYQATFTVPAIALENVMTCRVHRAVILSLMNERDRLNAPLMLTTLTIPKYALHPKNGLGTGQTELPADAT</sequence>
<keyword evidence="1" id="KW-1133">Transmembrane helix</keyword>
<feature type="transmembrane region" description="Helical" evidence="1">
    <location>
        <begin position="98"/>
        <end position="118"/>
    </location>
</feature>
<feature type="transmembrane region" description="Helical" evidence="1">
    <location>
        <begin position="130"/>
        <end position="150"/>
    </location>
</feature>
<accession>A0A166SFS7</accession>
<feature type="transmembrane region" description="Helical" evidence="1">
    <location>
        <begin position="170"/>
        <end position="190"/>
    </location>
</feature>
<dbReference type="Proteomes" id="UP000076532">
    <property type="component" value="Unassembled WGS sequence"/>
</dbReference>
<proteinExistence type="predicted"/>
<feature type="transmembrane region" description="Helical" evidence="1">
    <location>
        <begin position="28"/>
        <end position="47"/>
    </location>
</feature>
<evidence type="ECO:0000256" key="1">
    <source>
        <dbReference type="SAM" id="Phobius"/>
    </source>
</evidence>
<reference evidence="2 3" key="1">
    <citation type="journal article" date="2016" name="Mol. Biol. Evol.">
        <title>Comparative Genomics of Early-Diverging Mushroom-Forming Fungi Provides Insights into the Origins of Lignocellulose Decay Capabilities.</title>
        <authorList>
            <person name="Nagy L.G."/>
            <person name="Riley R."/>
            <person name="Tritt A."/>
            <person name="Adam C."/>
            <person name="Daum C."/>
            <person name="Floudas D."/>
            <person name="Sun H."/>
            <person name="Yadav J.S."/>
            <person name="Pangilinan J."/>
            <person name="Larsson K.H."/>
            <person name="Matsuura K."/>
            <person name="Barry K."/>
            <person name="Labutti K."/>
            <person name="Kuo R."/>
            <person name="Ohm R.A."/>
            <person name="Bhattacharya S.S."/>
            <person name="Shirouzu T."/>
            <person name="Yoshinaga Y."/>
            <person name="Martin F.M."/>
            <person name="Grigoriev I.V."/>
            <person name="Hibbett D.S."/>
        </authorList>
    </citation>
    <scope>NUCLEOTIDE SEQUENCE [LARGE SCALE GENOMIC DNA]</scope>
    <source>
        <strain evidence="2 3">CBS 109695</strain>
    </source>
</reference>
<dbReference type="AlphaFoldDB" id="A0A166SFS7"/>
<feature type="transmembrane region" description="Helical" evidence="1">
    <location>
        <begin position="67"/>
        <end position="86"/>
    </location>
</feature>
<evidence type="ECO:0000313" key="3">
    <source>
        <dbReference type="Proteomes" id="UP000076532"/>
    </source>
</evidence>
<keyword evidence="1" id="KW-0472">Membrane</keyword>
<dbReference type="STRING" id="436010.A0A166SFS7"/>
<keyword evidence="1" id="KW-0812">Transmembrane</keyword>
<name>A0A166SFS7_9AGAM</name>
<protein>
    <submittedName>
        <fullName evidence="2">Uncharacterized protein</fullName>
    </submittedName>
</protein>
<organism evidence="2 3">
    <name type="scientific">Athelia psychrophila</name>
    <dbReference type="NCBI Taxonomy" id="1759441"/>
    <lineage>
        <taxon>Eukaryota</taxon>
        <taxon>Fungi</taxon>
        <taxon>Dikarya</taxon>
        <taxon>Basidiomycota</taxon>
        <taxon>Agaricomycotina</taxon>
        <taxon>Agaricomycetes</taxon>
        <taxon>Agaricomycetidae</taxon>
        <taxon>Atheliales</taxon>
        <taxon>Atheliaceae</taxon>
        <taxon>Athelia</taxon>
    </lineage>
</organism>
<dbReference type="OrthoDB" id="3230658at2759"/>
<gene>
    <name evidence="2" type="ORF">FIBSPDRAFT_1038811</name>
</gene>
<dbReference type="EMBL" id="KV417498">
    <property type="protein sequence ID" value="KZP29397.1"/>
    <property type="molecule type" value="Genomic_DNA"/>
</dbReference>
<evidence type="ECO:0000313" key="2">
    <source>
        <dbReference type="EMBL" id="KZP29397.1"/>
    </source>
</evidence>